<dbReference type="PATRIC" id="fig|2702.100.peg.901"/>
<comment type="caution">
    <text evidence="2">The sequence shown here is derived from an EMBL/GenBank/DDBJ whole genome shotgun (WGS) entry which is preliminary data.</text>
</comment>
<dbReference type="RefSeq" id="WP_064347336.1">
    <property type="nucleotide sequence ID" value="NZ_KQ956862.1"/>
</dbReference>
<feature type="chain" id="PRO_5039341246" description="Sortase" evidence="1">
    <location>
        <begin position="24"/>
        <end position="197"/>
    </location>
</feature>
<accession>A0A133NUW4</accession>
<organism evidence="2 3">
    <name type="scientific">Gardnerella vaginalis</name>
    <dbReference type="NCBI Taxonomy" id="2702"/>
    <lineage>
        <taxon>Bacteria</taxon>
        <taxon>Bacillati</taxon>
        <taxon>Actinomycetota</taxon>
        <taxon>Actinomycetes</taxon>
        <taxon>Bifidobacteriales</taxon>
        <taxon>Bifidobacteriaceae</taxon>
        <taxon>Gardnerella</taxon>
    </lineage>
</organism>
<dbReference type="AlphaFoldDB" id="A0A133NUW4"/>
<keyword evidence="1" id="KW-0732">Signal</keyword>
<gene>
    <name evidence="2" type="ORF">HMPREF3208_00921</name>
</gene>
<evidence type="ECO:0000313" key="2">
    <source>
        <dbReference type="EMBL" id="KXA20082.1"/>
    </source>
</evidence>
<dbReference type="PROSITE" id="PS51257">
    <property type="entry name" value="PROKAR_LIPOPROTEIN"/>
    <property type="match status" value="1"/>
</dbReference>
<name>A0A133NUW4_GARVA</name>
<evidence type="ECO:0000256" key="1">
    <source>
        <dbReference type="SAM" id="SignalP"/>
    </source>
</evidence>
<reference evidence="2 3" key="1">
    <citation type="submission" date="2016-01" db="EMBL/GenBank/DDBJ databases">
        <authorList>
            <person name="Oliw E.H."/>
        </authorList>
    </citation>
    <scope>NUCLEOTIDE SEQUENCE [LARGE SCALE GENOMIC DNA]</scope>
    <source>
        <strain evidence="2 3">PSS_7772B</strain>
    </source>
</reference>
<proteinExistence type="predicted"/>
<protein>
    <recommendedName>
        <fullName evidence="4">Sortase</fullName>
    </recommendedName>
</protein>
<dbReference type="EMBL" id="LRQB01000053">
    <property type="protein sequence ID" value="KXA20082.1"/>
    <property type="molecule type" value="Genomic_DNA"/>
</dbReference>
<evidence type="ECO:0000313" key="3">
    <source>
        <dbReference type="Proteomes" id="UP000070687"/>
    </source>
</evidence>
<dbReference type="Proteomes" id="UP000070687">
    <property type="component" value="Unassembled WGS sequence"/>
</dbReference>
<sequence>MGKMTYKKLLCVVVLFSSLVGLAACGSPNANKPAPTKIAHHSTKKHPKSVKKASKKKIAEAFVKGQEGTLEALGETKRVIWDAYPDQLAYVKDAFYHWTLQDDWFQVNTGHYMVVDRLNSSGILLKKLQKGMPVKLNGKDYKVADYKDFEGGGSSDKLLKVFKEYVDQFPKSAYFIQTCLDARTYGGQRLVVLDVAK</sequence>
<dbReference type="OrthoDB" id="3243126at2"/>
<feature type="signal peptide" evidence="1">
    <location>
        <begin position="1"/>
        <end position="23"/>
    </location>
</feature>
<evidence type="ECO:0008006" key="4">
    <source>
        <dbReference type="Google" id="ProtNLM"/>
    </source>
</evidence>